<dbReference type="Proteomes" id="UP001595937">
    <property type="component" value="Unassembled WGS sequence"/>
</dbReference>
<keyword evidence="2" id="KW-1133">Transmembrane helix</keyword>
<feature type="transmembrane region" description="Helical" evidence="2">
    <location>
        <begin position="110"/>
        <end position="135"/>
    </location>
</feature>
<evidence type="ECO:0000256" key="2">
    <source>
        <dbReference type="SAM" id="Phobius"/>
    </source>
</evidence>
<feature type="compositionally biased region" description="Pro residues" evidence="1">
    <location>
        <begin position="1"/>
        <end position="13"/>
    </location>
</feature>
<reference evidence="4" key="1">
    <citation type="journal article" date="2019" name="Int. J. Syst. Evol. Microbiol.">
        <title>The Global Catalogue of Microorganisms (GCM) 10K type strain sequencing project: providing services to taxonomists for standard genome sequencing and annotation.</title>
        <authorList>
            <consortium name="The Broad Institute Genomics Platform"/>
            <consortium name="The Broad Institute Genome Sequencing Center for Infectious Disease"/>
            <person name="Wu L."/>
            <person name="Ma J."/>
        </authorList>
    </citation>
    <scope>NUCLEOTIDE SEQUENCE [LARGE SCALE GENOMIC DNA]</scope>
    <source>
        <strain evidence="4">CGMCC 1.16455</strain>
    </source>
</reference>
<dbReference type="RefSeq" id="WP_193117151.1">
    <property type="nucleotide sequence ID" value="NZ_BAAAIR010000025.1"/>
</dbReference>
<gene>
    <name evidence="3" type="ORF">ACFPK8_18360</name>
</gene>
<feature type="region of interest" description="Disordered" evidence="1">
    <location>
        <begin position="1"/>
        <end position="27"/>
    </location>
</feature>
<name>A0ABW0FLE2_9MICO</name>
<keyword evidence="2" id="KW-0472">Membrane</keyword>
<evidence type="ECO:0000256" key="1">
    <source>
        <dbReference type="SAM" id="MobiDB-lite"/>
    </source>
</evidence>
<comment type="caution">
    <text evidence="3">The sequence shown here is derived from an EMBL/GenBank/DDBJ whole genome shotgun (WGS) entry which is preliminary data.</text>
</comment>
<evidence type="ECO:0000313" key="3">
    <source>
        <dbReference type="EMBL" id="MFC5299481.1"/>
    </source>
</evidence>
<protein>
    <recommendedName>
        <fullName evidence="5">DUF4190 domain-containing protein</fullName>
    </recommendedName>
</protein>
<accession>A0ABW0FLE2</accession>
<evidence type="ECO:0000313" key="4">
    <source>
        <dbReference type="Proteomes" id="UP001595937"/>
    </source>
</evidence>
<dbReference type="GeneID" id="303296408"/>
<evidence type="ECO:0008006" key="5">
    <source>
        <dbReference type="Google" id="ProtNLM"/>
    </source>
</evidence>
<sequence>MTQRFNPPPNWPEPPHDGWNPPADFRPQYTWGPIPAGWRLWVPEAAEGTGGSPLLDSEDVPASGARPRERVETYPVSVINPGMWSDNHLEDEDYGFPPAKPVRNRPKLRLGVTITVTALGFVLAALTAVMFVLLVDFAIEDLPGRIAESAGFMDHGIHEVSMLAAGSATDAPVLG</sequence>
<organism evidence="3 4">
    <name type="scientific">Brachybacterium tyrofermentans</name>
    <dbReference type="NCBI Taxonomy" id="47848"/>
    <lineage>
        <taxon>Bacteria</taxon>
        <taxon>Bacillati</taxon>
        <taxon>Actinomycetota</taxon>
        <taxon>Actinomycetes</taxon>
        <taxon>Micrococcales</taxon>
        <taxon>Dermabacteraceae</taxon>
        <taxon>Brachybacterium</taxon>
    </lineage>
</organism>
<proteinExistence type="predicted"/>
<keyword evidence="4" id="KW-1185">Reference proteome</keyword>
<keyword evidence="2" id="KW-0812">Transmembrane</keyword>
<dbReference type="EMBL" id="JBHSLN010000088">
    <property type="protein sequence ID" value="MFC5299481.1"/>
    <property type="molecule type" value="Genomic_DNA"/>
</dbReference>